<dbReference type="InterPro" id="IPR025408">
    <property type="entry name" value="DUF4134"/>
</dbReference>
<keyword evidence="1" id="KW-0812">Transmembrane</keyword>
<evidence type="ECO:0000313" key="2">
    <source>
        <dbReference type="EMBL" id="MDU0241708.1"/>
    </source>
</evidence>
<evidence type="ECO:0000313" key="3">
    <source>
        <dbReference type="Proteomes" id="UP001181239"/>
    </source>
</evidence>
<reference evidence="2" key="1">
    <citation type="submission" date="2023-10" db="EMBL/GenBank/DDBJ databases">
        <title>Genome of Potential pathogenic bacteria in Crohn's disease.</title>
        <authorList>
            <person name="Rodriguez-Palacios A."/>
        </authorList>
    </citation>
    <scope>NUCLEOTIDE SEQUENCE</scope>
    <source>
        <strain evidence="2">CavFT-hAR11</strain>
    </source>
</reference>
<dbReference type="Pfam" id="PF13572">
    <property type="entry name" value="DUF4134"/>
    <property type="match status" value="1"/>
</dbReference>
<proteinExistence type="predicted"/>
<evidence type="ECO:0000256" key="1">
    <source>
        <dbReference type="SAM" id="Phobius"/>
    </source>
</evidence>
<dbReference type="AlphaFoldDB" id="A0AAE4I9W7"/>
<accession>A0AAE4I9W7</accession>
<name>A0AAE4I9W7_PHOVU</name>
<dbReference type="EMBL" id="JAWDET010000006">
    <property type="protein sequence ID" value="MDU0241708.1"/>
    <property type="molecule type" value="Genomic_DNA"/>
</dbReference>
<dbReference type="Proteomes" id="UP001181239">
    <property type="component" value="Unassembled WGS sequence"/>
</dbReference>
<sequence length="104" mass="11040">MAIFIPLTVSARCGAVNYSLGAQQLHNAAVFVGTMTKYAVELLNAVAAILSIISALQIAIKMNYHEGDITKSVVMLIGSLLFLIGAATVMPAFFGYENLSFGIK</sequence>
<keyword evidence="1" id="KW-0472">Membrane</keyword>
<comment type="caution">
    <text evidence="2">The sequence shown here is derived from an EMBL/GenBank/DDBJ whole genome shotgun (WGS) entry which is preliminary data.</text>
</comment>
<organism evidence="2 3">
    <name type="scientific">Phocaeicola vulgatus</name>
    <name type="common">Bacteroides vulgatus</name>
    <dbReference type="NCBI Taxonomy" id="821"/>
    <lineage>
        <taxon>Bacteria</taxon>
        <taxon>Pseudomonadati</taxon>
        <taxon>Bacteroidota</taxon>
        <taxon>Bacteroidia</taxon>
        <taxon>Bacteroidales</taxon>
        <taxon>Bacteroidaceae</taxon>
        <taxon>Phocaeicola</taxon>
    </lineage>
</organism>
<keyword evidence="1" id="KW-1133">Transmembrane helix</keyword>
<protein>
    <submittedName>
        <fullName evidence="2">DUF4134 family protein</fullName>
    </submittedName>
</protein>
<feature type="transmembrane region" description="Helical" evidence="1">
    <location>
        <begin position="72"/>
        <end position="94"/>
    </location>
</feature>
<gene>
    <name evidence="2" type="ORF">RVH43_14010</name>
</gene>
<feature type="transmembrane region" description="Helical" evidence="1">
    <location>
        <begin position="39"/>
        <end position="60"/>
    </location>
</feature>